<protein>
    <submittedName>
        <fullName evidence="1">Uncharacterized protein</fullName>
    </submittedName>
</protein>
<keyword evidence="2" id="KW-1185">Reference proteome</keyword>
<proteinExistence type="predicted"/>
<evidence type="ECO:0000313" key="1">
    <source>
        <dbReference type="EMBL" id="RAJ94216.1"/>
    </source>
</evidence>
<dbReference type="AlphaFoldDB" id="A0A327WQJ4"/>
<comment type="caution">
    <text evidence="1">The sequence shown here is derived from an EMBL/GenBank/DDBJ whole genome shotgun (WGS) entry which is preliminary data.</text>
</comment>
<evidence type="ECO:0000313" key="2">
    <source>
        <dbReference type="Proteomes" id="UP000248790"/>
    </source>
</evidence>
<gene>
    <name evidence="1" type="ORF">LX87_04101</name>
</gene>
<reference evidence="1 2" key="1">
    <citation type="submission" date="2018-06" db="EMBL/GenBank/DDBJ databases">
        <title>Genomic Encyclopedia of Archaeal and Bacterial Type Strains, Phase II (KMG-II): from individual species to whole genera.</title>
        <authorList>
            <person name="Goeker M."/>
        </authorList>
    </citation>
    <scope>NUCLEOTIDE SEQUENCE [LARGE SCALE GENOMIC DNA]</scope>
    <source>
        <strain evidence="1 2">DSM 21851</strain>
    </source>
</reference>
<dbReference type="RefSeq" id="WP_111630125.1">
    <property type="nucleotide sequence ID" value="NZ_QLMC01000005.1"/>
</dbReference>
<accession>A0A327WQJ4</accession>
<sequence>MKRNEIFNFLLAALAFAVAVVLPSEVFSALSDPSAVVMIGMATVSFANLDGSSFQKPNPGGTRTLLIALSKDIKGVWPKLADIQEGEVATIPELKTGKQWAEYEFPDGTFDLNDDASGDPGFQSFKHSAEFMIAGMGKTIQTEIMKHLNAGSVVIGELNDGQFFVAGSSDNALYFKPSGKSGKKGNDKRGYTMKGEQDGFMWPLTPLKANVVAALSLIPSEDAEDEEEAGA</sequence>
<dbReference type="OrthoDB" id="958112at2"/>
<dbReference type="EMBL" id="QLMC01000005">
    <property type="protein sequence ID" value="RAJ94216.1"/>
    <property type="molecule type" value="Genomic_DNA"/>
</dbReference>
<organism evidence="1 2">
    <name type="scientific">Larkinella arboricola</name>
    <dbReference type="NCBI Taxonomy" id="643671"/>
    <lineage>
        <taxon>Bacteria</taxon>
        <taxon>Pseudomonadati</taxon>
        <taxon>Bacteroidota</taxon>
        <taxon>Cytophagia</taxon>
        <taxon>Cytophagales</taxon>
        <taxon>Spirosomataceae</taxon>
        <taxon>Larkinella</taxon>
    </lineage>
</organism>
<name>A0A327WQJ4_LARAB</name>
<dbReference type="Proteomes" id="UP000248790">
    <property type="component" value="Unassembled WGS sequence"/>
</dbReference>